<feature type="region of interest" description="Disordered" evidence="1">
    <location>
        <begin position="490"/>
        <end position="612"/>
    </location>
</feature>
<dbReference type="RefSeq" id="WP_135348084.1">
    <property type="nucleotide sequence ID" value="NZ_SRJD01000006.1"/>
</dbReference>
<evidence type="ECO:0000256" key="2">
    <source>
        <dbReference type="SAM" id="Phobius"/>
    </source>
</evidence>
<feature type="transmembrane region" description="Helical" evidence="2">
    <location>
        <begin position="74"/>
        <end position="95"/>
    </location>
</feature>
<comment type="caution">
    <text evidence="4">The sequence shown here is derived from an EMBL/GenBank/DDBJ whole genome shotgun (WGS) entry which is preliminary data.</text>
</comment>
<evidence type="ECO:0000256" key="1">
    <source>
        <dbReference type="SAM" id="MobiDB-lite"/>
    </source>
</evidence>
<dbReference type="EMBL" id="SRJD01000006">
    <property type="protein sequence ID" value="TGA98605.1"/>
    <property type="molecule type" value="Genomic_DNA"/>
</dbReference>
<feature type="compositionally biased region" description="Low complexity" evidence="1">
    <location>
        <begin position="664"/>
        <end position="684"/>
    </location>
</feature>
<keyword evidence="2" id="KW-1133">Transmembrane helix</keyword>
<gene>
    <name evidence="4" type="ORF">E4665_07005</name>
</gene>
<feature type="domain" description="DUF8208" evidence="3">
    <location>
        <begin position="26"/>
        <end position="373"/>
    </location>
</feature>
<feature type="compositionally biased region" description="Low complexity" evidence="1">
    <location>
        <begin position="528"/>
        <end position="568"/>
    </location>
</feature>
<dbReference type="InterPro" id="IPR058066">
    <property type="entry name" value="pXO2-14_N"/>
</dbReference>
<organism evidence="4 5">
    <name type="scientific">Sporolactobacillus shoreae</name>
    <dbReference type="NCBI Taxonomy" id="1465501"/>
    <lineage>
        <taxon>Bacteria</taxon>
        <taxon>Bacillati</taxon>
        <taxon>Bacillota</taxon>
        <taxon>Bacilli</taxon>
        <taxon>Bacillales</taxon>
        <taxon>Sporolactobacillaceae</taxon>
        <taxon>Sporolactobacillus</taxon>
    </lineage>
</organism>
<evidence type="ECO:0000313" key="4">
    <source>
        <dbReference type="EMBL" id="TGA98605.1"/>
    </source>
</evidence>
<feature type="region of interest" description="Disordered" evidence="1">
    <location>
        <begin position="446"/>
        <end position="471"/>
    </location>
</feature>
<accession>A0A4Z0GNS4</accession>
<feature type="transmembrane region" description="Helical" evidence="2">
    <location>
        <begin position="245"/>
        <end position="266"/>
    </location>
</feature>
<keyword evidence="5" id="KW-1185">Reference proteome</keyword>
<dbReference type="Proteomes" id="UP000298347">
    <property type="component" value="Unassembled WGS sequence"/>
</dbReference>
<dbReference type="InterPro" id="IPR058521">
    <property type="entry name" value="DUF8208"/>
</dbReference>
<feature type="region of interest" description="Disordered" evidence="1">
    <location>
        <begin position="646"/>
        <end position="693"/>
    </location>
</feature>
<feature type="compositionally biased region" description="Low complexity" evidence="1">
    <location>
        <begin position="585"/>
        <end position="602"/>
    </location>
</feature>
<protein>
    <recommendedName>
        <fullName evidence="3">DUF8208 domain-containing protein</fullName>
    </recommendedName>
</protein>
<dbReference type="NCBIfam" id="NF045890">
    <property type="entry name" value="conj_pls20_p028"/>
    <property type="match status" value="1"/>
</dbReference>
<reference evidence="4 5" key="1">
    <citation type="journal article" date="2015" name="Int. J. Syst. Evol. Microbiol.">
        <title>Sporolactobacillus shoreae sp. nov. and Sporolactobacillus spathodeae sp. nov., two spore-forming lactic acid bacteria isolated from tree barks in Thailand.</title>
        <authorList>
            <person name="Thamacharoensuk T."/>
            <person name="Kitahara M."/>
            <person name="Ohkuma M."/>
            <person name="Thongchul N."/>
            <person name="Tanasupawat S."/>
        </authorList>
    </citation>
    <scope>NUCLEOTIDE SEQUENCE [LARGE SCALE GENOMIC DNA]</scope>
    <source>
        <strain evidence="4 5">BK92</strain>
    </source>
</reference>
<dbReference type="Pfam" id="PF26635">
    <property type="entry name" value="DUF8208"/>
    <property type="match status" value="1"/>
</dbReference>
<evidence type="ECO:0000259" key="3">
    <source>
        <dbReference type="Pfam" id="PF26635"/>
    </source>
</evidence>
<dbReference type="OrthoDB" id="1938921at2"/>
<keyword evidence="2" id="KW-0472">Membrane</keyword>
<sequence>MGDLSDDQIISKLKSILDFLSLNSPGTDILRWMGWQIIKGLATVDNTLSAGVTMAYKLMAFYDSTAFKSFINPYMGFFFTMAGLAIAYLGWTIIIRHRTDYNRLIVNCLVVITFFAAMPWGMQQMYKMVDAGQKDLSSAKSLSSHMGDGTQAIKSNITDLYLLDKAKFKANKMSSKNYITNDSDVSVMDINEAVDTGSDSPLSDDGKQILAKKLSNSSGKLKLADMQTHWFTADEAYYRYSWHPFLMIISLLMTMVVVLSTMFKVAQLSMELALVKAIAIGSSFTDIESGQRTKKLILKIRNIFIVLYLMALTLKIYFVFLDYIGSVGGINDLVRVIFTVAAGFFVIDGPNIIEELFGVNAGMGSAIKGAMGLMGAGFLASRAAGGMASAGKKALDVGKKMAGHAATAGGAALGAGKGALDGFKDKTASGDAGNFSTAADKLGGALGKSSGQDSSGGLSGMKAPLSNEAAAQGTKDKIAKAVQGSGLGVPGGGAGQALDASQGSNQSSAGPSTGAVPSDQSSDESLGASDAPTSSPDAATGSSSSDGLSTPASAAKGAFAGFGHSSFSPQSMRSAPLPTHANLPASIAQRAAAGKQAIAASAPKPTTRETLGQAARRKLTDGYAGMAQRVSDSAPFQAYRKSRDLTYNSIAGPPPESVPVQDEGSSGSSSSTSGSAGSSSHSAGPPVMPTSLSIPAMADASRSVAHFQSSAVPSVPQELHQYSKANWNSVQEQYPGAQAVGSASFWRSHGVAIQPDARPISVSVPVKDAAGKVTGFDSGEVYDISQTTMPAASVPGWLSQNKKKGR</sequence>
<feature type="transmembrane region" description="Helical" evidence="2">
    <location>
        <begin position="302"/>
        <end position="321"/>
    </location>
</feature>
<feature type="compositionally biased region" description="Polar residues" evidence="1">
    <location>
        <begin position="499"/>
        <end position="511"/>
    </location>
</feature>
<keyword evidence="2" id="KW-0812">Transmembrane</keyword>
<name>A0A4Z0GNS4_9BACL</name>
<feature type="transmembrane region" description="Helical" evidence="2">
    <location>
        <begin position="104"/>
        <end position="122"/>
    </location>
</feature>
<proteinExistence type="predicted"/>
<evidence type="ECO:0000313" key="5">
    <source>
        <dbReference type="Proteomes" id="UP000298347"/>
    </source>
</evidence>
<feature type="compositionally biased region" description="Low complexity" evidence="1">
    <location>
        <begin position="447"/>
        <end position="456"/>
    </location>
</feature>
<dbReference type="AlphaFoldDB" id="A0A4Z0GNS4"/>